<feature type="compositionally biased region" description="Low complexity" evidence="1">
    <location>
        <begin position="36"/>
        <end position="49"/>
    </location>
</feature>
<dbReference type="Proteomes" id="UP000681720">
    <property type="component" value="Unassembled WGS sequence"/>
</dbReference>
<feature type="region of interest" description="Disordered" evidence="1">
    <location>
        <begin position="87"/>
        <end position="107"/>
    </location>
</feature>
<gene>
    <name evidence="2" type="ORF">GIL414_LOCUS49428</name>
</gene>
<feature type="compositionally biased region" description="Polar residues" evidence="1">
    <location>
        <begin position="14"/>
        <end position="28"/>
    </location>
</feature>
<dbReference type="AlphaFoldDB" id="A0A8S3C044"/>
<comment type="caution">
    <text evidence="2">The sequence shown here is derived from an EMBL/GenBank/DDBJ whole genome shotgun (WGS) entry which is preliminary data.</text>
</comment>
<feature type="region of interest" description="Disordered" evidence="1">
    <location>
        <begin position="10"/>
        <end position="49"/>
    </location>
</feature>
<accession>A0A8S3C044</accession>
<dbReference type="EMBL" id="CAJOBJ010162548">
    <property type="protein sequence ID" value="CAF4851722.1"/>
    <property type="molecule type" value="Genomic_DNA"/>
</dbReference>
<organism evidence="2 3">
    <name type="scientific">Rotaria magnacalcarata</name>
    <dbReference type="NCBI Taxonomy" id="392030"/>
    <lineage>
        <taxon>Eukaryota</taxon>
        <taxon>Metazoa</taxon>
        <taxon>Spiralia</taxon>
        <taxon>Gnathifera</taxon>
        <taxon>Rotifera</taxon>
        <taxon>Eurotatoria</taxon>
        <taxon>Bdelloidea</taxon>
        <taxon>Philodinida</taxon>
        <taxon>Philodinidae</taxon>
        <taxon>Rotaria</taxon>
    </lineage>
</organism>
<protein>
    <submittedName>
        <fullName evidence="2">Uncharacterized protein</fullName>
    </submittedName>
</protein>
<proteinExistence type="predicted"/>
<evidence type="ECO:0000313" key="2">
    <source>
        <dbReference type="EMBL" id="CAF4851722.1"/>
    </source>
</evidence>
<sequence>MPPLSQIVEEANFNIENSQQYDGDQTPTNNNDDNDGNSGDNHNDNNDNLLSSLLFIPHRLINNQSPNTISSRSEKSSLLSEILNTNYTTELQSNNFTDQTTESDNQL</sequence>
<reference evidence="2" key="1">
    <citation type="submission" date="2021-02" db="EMBL/GenBank/DDBJ databases">
        <authorList>
            <person name="Nowell W R."/>
        </authorList>
    </citation>
    <scope>NUCLEOTIDE SEQUENCE</scope>
</reference>
<evidence type="ECO:0000313" key="3">
    <source>
        <dbReference type="Proteomes" id="UP000681720"/>
    </source>
</evidence>
<name>A0A8S3C044_9BILA</name>
<evidence type="ECO:0000256" key="1">
    <source>
        <dbReference type="SAM" id="MobiDB-lite"/>
    </source>
</evidence>